<dbReference type="AlphaFoldDB" id="A0A915HF29"/>
<keyword evidence="2" id="KW-1185">Reference proteome</keyword>
<organism evidence="2 3">
    <name type="scientific">Romanomermis culicivorax</name>
    <name type="common">Nematode worm</name>
    <dbReference type="NCBI Taxonomy" id="13658"/>
    <lineage>
        <taxon>Eukaryota</taxon>
        <taxon>Metazoa</taxon>
        <taxon>Ecdysozoa</taxon>
        <taxon>Nematoda</taxon>
        <taxon>Enoplea</taxon>
        <taxon>Dorylaimia</taxon>
        <taxon>Mermithida</taxon>
        <taxon>Mermithoidea</taxon>
        <taxon>Mermithidae</taxon>
        <taxon>Romanomermis</taxon>
    </lineage>
</organism>
<dbReference type="Proteomes" id="UP000887565">
    <property type="component" value="Unplaced"/>
</dbReference>
<protein>
    <submittedName>
        <fullName evidence="3">Uncharacterized protein</fullName>
    </submittedName>
</protein>
<evidence type="ECO:0000313" key="3">
    <source>
        <dbReference type="WBParaSite" id="nRc.2.0.1.t00212-RA"/>
    </source>
</evidence>
<evidence type="ECO:0000313" key="2">
    <source>
        <dbReference type="Proteomes" id="UP000887565"/>
    </source>
</evidence>
<name>A0A915HF29_ROMCU</name>
<feature type="region of interest" description="Disordered" evidence="1">
    <location>
        <begin position="63"/>
        <end position="85"/>
    </location>
</feature>
<reference evidence="3" key="1">
    <citation type="submission" date="2022-11" db="UniProtKB">
        <authorList>
            <consortium name="WormBaseParasite"/>
        </authorList>
    </citation>
    <scope>IDENTIFICATION</scope>
</reference>
<sequence length="135" mass="15353">MQRQRSDEINSNTEAEVLKCQKSDRKNVYHREGGIRVLAFIGSGYVHFDKEFSSLGILENSNNIDPADDSVKERKTGYNISPNPAPTTRQLVAIAETRMIRYGYSTSKKENLCYKLTADIEKLFSQTDCGRRNGR</sequence>
<evidence type="ECO:0000256" key="1">
    <source>
        <dbReference type="SAM" id="MobiDB-lite"/>
    </source>
</evidence>
<accession>A0A915HF29</accession>
<proteinExistence type="predicted"/>
<dbReference type="WBParaSite" id="nRc.2.0.1.t00212-RA">
    <property type="protein sequence ID" value="nRc.2.0.1.t00212-RA"/>
    <property type="gene ID" value="nRc.2.0.1.g00212"/>
</dbReference>